<dbReference type="AlphaFoldDB" id="A0A212RHT3"/>
<organism evidence="2 3">
    <name type="scientific">Thermoflexus hugenholtzii JAD2</name>
    <dbReference type="NCBI Taxonomy" id="877466"/>
    <lineage>
        <taxon>Bacteria</taxon>
        <taxon>Bacillati</taxon>
        <taxon>Chloroflexota</taxon>
        <taxon>Thermoflexia</taxon>
        <taxon>Thermoflexales</taxon>
        <taxon>Thermoflexaceae</taxon>
        <taxon>Thermoflexus</taxon>
    </lineage>
</organism>
<dbReference type="InParanoid" id="A0A212RHT3"/>
<evidence type="ECO:0000313" key="2">
    <source>
        <dbReference type="EMBL" id="SNB71821.1"/>
    </source>
</evidence>
<sequence length="159" mass="18662">MEDLGGLIEINDPEIDPVRIMEEIRQRIRRRREELGYPRRVFPAFGAAAYPGEPEGEDYDIDLYFHLRRANENYHQIDVAPLIVPSPRSSIPILGPIWDRIRREAHNLVLFYVNKLAQRQVTVNRHLVSTLNRMAVQIQEQQRRIKALEEELSRLREGG</sequence>
<dbReference type="Proteomes" id="UP000197025">
    <property type="component" value="Unassembled WGS sequence"/>
</dbReference>
<dbReference type="OrthoDB" id="9944570at2"/>
<keyword evidence="1" id="KW-0175">Coiled coil</keyword>
<dbReference type="EMBL" id="FYEK01000054">
    <property type="protein sequence ID" value="SNB71821.1"/>
    <property type="molecule type" value="Genomic_DNA"/>
</dbReference>
<name>A0A212RHT3_9CHLR</name>
<proteinExistence type="predicted"/>
<accession>A0A212RHT3</accession>
<dbReference type="RefSeq" id="WP_088572023.1">
    <property type="nucleotide sequence ID" value="NZ_FYEK01000054.1"/>
</dbReference>
<keyword evidence="3" id="KW-1185">Reference proteome</keyword>
<gene>
    <name evidence="2" type="ORF">SAMN02746019_00015100</name>
</gene>
<feature type="coiled-coil region" evidence="1">
    <location>
        <begin position="131"/>
        <end position="158"/>
    </location>
</feature>
<evidence type="ECO:0000256" key="1">
    <source>
        <dbReference type="SAM" id="Coils"/>
    </source>
</evidence>
<reference evidence="3" key="1">
    <citation type="submission" date="2017-06" db="EMBL/GenBank/DDBJ databases">
        <authorList>
            <person name="Varghese N."/>
            <person name="Submissions S."/>
        </authorList>
    </citation>
    <scope>NUCLEOTIDE SEQUENCE [LARGE SCALE GENOMIC DNA]</scope>
    <source>
        <strain evidence="3">JAD2</strain>
    </source>
</reference>
<protein>
    <submittedName>
        <fullName evidence="2">Uncharacterized protein</fullName>
    </submittedName>
</protein>
<evidence type="ECO:0000313" key="3">
    <source>
        <dbReference type="Proteomes" id="UP000197025"/>
    </source>
</evidence>